<keyword evidence="4" id="KW-0540">Nuclease</keyword>
<keyword evidence="4" id="KW-0255">Endonuclease</keyword>
<reference evidence="4" key="1">
    <citation type="submission" date="2022-11" db="EMBL/GenBank/DDBJ databases">
        <title>Methylomonas rapida sp. nov., Carotenoid-Producing Obligate Methanotrophs with High Growth Characteristics and Biotechnological Potential.</title>
        <authorList>
            <person name="Tikhonova E.N."/>
            <person name="Suleimanov R.Z."/>
            <person name="Miroshnikov K."/>
            <person name="Oshkin I.Y."/>
            <person name="Belova S.E."/>
            <person name="Danilova O.V."/>
            <person name="Ashikhmin A."/>
            <person name="Konopkin A."/>
            <person name="But S.Y."/>
            <person name="Khmelenina V.N."/>
            <person name="Kuznetsov N."/>
            <person name="Pimenov N.V."/>
            <person name="Dedysh S.N."/>
        </authorList>
    </citation>
    <scope>NUCLEOTIDE SEQUENCE</scope>
    <source>
        <strain evidence="4">MP1</strain>
    </source>
</reference>
<feature type="domain" description="Restriction endonuclease type IV Mrr" evidence="3">
    <location>
        <begin position="107"/>
        <end position="218"/>
    </location>
</feature>
<accession>A0ABY7GGH6</accession>
<keyword evidence="5" id="KW-1185">Reference proteome</keyword>
<keyword evidence="1" id="KW-0812">Transmembrane</keyword>
<proteinExistence type="predicted"/>
<dbReference type="Pfam" id="PF04471">
    <property type="entry name" value="Mrr_cat"/>
    <property type="match status" value="1"/>
</dbReference>
<gene>
    <name evidence="4" type="ORF">NM686_014390</name>
</gene>
<keyword evidence="1" id="KW-1133">Transmembrane helix</keyword>
<feature type="domain" description="DNA topoisomerase type IA zn finger" evidence="2">
    <location>
        <begin position="252"/>
        <end position="289"/>
    </location>
</feature>
<dbReference type="InterPro" id="IPR052906">
    <property type="entry name" value="Type_IV_Methyl-Rstrct_Enzyme"/>
</dbReference>
<evidence type="ECO:0000313" key="5">
    <source>
        <dbReference type="Proteomes" id="UP001162780"/>
    </source>
</evidence>
<dbReference type="SUPFAM" id="SSF57783">
    <property type="entry name" value="Zinc beta-ribbon"/>
    <property type="match status" value="1"/>
</dbReference>
<dbReference type="Gene3D" id="3.40.1350.10">
    <property type="match status" value="1"/>
</dbReference>
<dbReference type="RefSeq" id="WP_255188529.1">
    <property type="nucleotide sequence ID" value="NZ_CP113517.1"/>
</dbReference>
<evidence type="ECO:0000313" key="4">
    <source>
        <dbReference type="EMBL" id="WAR43561.1"/>
    </source>
</evidence>
<evidence type="ECO:0000256" key="1">
    <source>
        <dbReference type="SAM" id="Phobius"/>
    </source>
</evidence>
<keyword evidence="4" id="KW-0378">Hydrolase</keyword>
<dbReference type="EMBL" id="CP113517">
    <property type="protein sequence ID" value="WAR43561.1"/>
    <property type="molecule type" value="Genomic_DNA"/>
</dbReference>
<dbReference type="Pfam" id="PF01396">
    <property type="entry name" value="Zn_ribbon_Top1"/>
    <property type="match status" value="1"/>
</dbReference>
<dbReference type="EC" id="3.1.21.-" evidence="4"/>
<dbReference type="InterPro" id="IPR013498">
    <property type="entry name" value="Topo_IA_Znf"/>
</dbReference>
<feature type="transmembrane region" description="Helical" evidence="1">
    <location>
        <begin position="65"/>
        <end position="86"/>
    </location>
</feature>
<evidence type="ECO:0000259" key="2">
    <source>
        <dbReference type="Pfam" id="PF01396"/>
    </source>
</evidence>
<feature type="transmembrane region" description="Helical" evidence="1">
    <location>
        <begin position="12"/>
        <end position="36"/>
    </location>
</feature>
<dbReference type="Gene3D" id="3.30.65.10">
    <property type="entry name" value="Bacterial Topoisomerase I, domain 1"/>
    <property type="match status" value="1"/>
</dbReference>
<dbReference type="InterPro" id="IPR011335">
    <property type="entry name" value="Restrct_endonuc-II-like"/>
</dbReference>
<keyword evidence="1" id="KW-0472">Membrane</keyword>
<evidence type="ECO:0000259" key="3">
    <source>
        <dbReference type="Pfam" id="PF04471"/>
    </source>
</evidence>
<dbReference type="InterPro" id="IPR007560">
    <property type="entry name" value="Restrct_endonuc_IV_Mrr"/>
</dbReference>
<dbReference type="GO" id="GO:0016787">
    <property type="term" value="F:hydrolase activity"/>
    <property type="evidence" value="ECO:0007669"/>
    <property type="project" value="UniProtKB-KW"/>
</dbReference>
<dbReference type="Proteomes" id="UP001162780">
    <property type="component" value="Chromosome"/>
</dbReference>
<dbReference type="PANTHER" id="PTHR30015:SF7">
    <property type="entry name" value="TYPE IV METHYL-DIRECTED RESTRICTION ENZYME ECOKMRR"/>
    <property type="match status" value="1"/>
</dbReference>
<dbReference type="InterPro" id="IPR011856">
    <property type="entry name" value="tRNA_endonuc-like_dom_sf"/>
</dbReference>
<protein>
    <submittedName>
        <fullName evidence="4">Restriction endonuclease</fullName>
        <ecNumber evidence="4">3.1.21.-</ecNumber>
    </submittedName>
</protein>
<dbReference type="GO" id="GO:0004519">
    <property type="term" value="F:endonuclease activity"/>
    <property type="evidence" value="ECO:0007669"/>
    <property type="project" value="UniProtKB-KW"/>
</dbReference>
<organism evidence="4 5">
    <name type="scientific">Methylomonas rapida</name>
    <dbReference type="NCBI Taxonomy" id="2963939"/>
    <lineage>
        <taxon>Bacteria</taxon>
        <taxon>Pseudomonadati</taxon>
        <taxon>Pseudomonadota</taxon>
        <taxon>Gammaproteobacteria</taxon>
        <taxon>Methylococcales</taxon>
        <taxon>Methylococcaceae</taxon>
        <taxon>Methylomonas</taxon>
    </lineage>
</organism>
<dbReference type="SUPFAM" id="SSF52980">
    <property type="entry name" value="Restriction endonuclease-like"/>
    <property type="match status" value="1"/>
</dbReference>
<sequence length="291" mass="31479">MARRKKSTVIEDLYEITAVLPWWVGALLAIIAYIILHRYAIAEVPTTAVPGQIGHMVVDQVTKMLAVYGQYILPLVFIAGAIASFLGRRKREELVLVTGRDSSGNTLRSLSWQEFELLVGEAFRMRGYSVSETGGGGADGGIDLMLKKGGELFLVQCKQWRAFKVSVNIVRELYGVMAAQGATGGFVVTSGSFTEDAKSFAKGRNIELIDGSELSRMIEKAKTARSIQQPQADISPKIFDAAKPEIIPATPSCPKCGGAMVKRIAKQGANTGNAFWGCSAFPKCRGVRAID</sequence>
<name>A0ABY7GGH6_9GAMM</name>
<dbReference type="PANTHER" id="PTHR30015">
    <property type="entry name" value="MRR RESTRICTION SYSTEM PROTEIN"/>
    <property type="match status" value="1"/>
</dbReference>